<evidence type="ECO:0000259" key="12">
    <source>
        <dbReference type="Pfam" id="PF02705"/>
    </source>
</evidence>
<keyword evidence="7 10" id="KW-1133">Transmembrane helix</keyword>
<keyword evidence="8 10" id="KW-0406">Ion transport</keyword>
<proteinExistence type="inferred from homology"/>
<dbReference type="NCBIfam" id="TIGR00794">
    <property type="entry name" value="kup"/>
    <property type="match status" value="1"/>
</dbReference>
<evidence type="ECO:0000256" key="6">
    <source>
        <dbReference type="ARBA" id="ARBA00022958"/>
    </source>
</evidence>
<feature type="transmembrane region" description="Helical" evidence="10">
    <location>
        <begin position="307"/>
        <end position="325"/>
    </location>
</feature>
<organism evidence="14 15">
    <name type="scientific">Lithospermum erythrorhizon</name>
    <name type="common">Purple gromwell</name>
    <name type="synonym">Lithospermum officinale var. erythrorhizon</name>
    <dbReference type="NCBI Taxonomy" id="34254"/>
    <lineage>
        <taxon>Eukaryota</taxon>
        <taxon>Viridiplantae</taxon>
        <taxon>Streptophyta</taxon>
        <taxon>Embryophyta</taxon>
        <taxon>Tracheophyta</taxon>
        <taxon>Spermatophyta</taxon>
        <taxon>Magnoliopsida</taxon>
        <taxon>eudicotyledons</taxon>
        <taxon>Gunneridae</taxon>
        <taxon>Pentapetalae</taxon>
        <taxon>asterids</taxon>
        <taxon>lamiids</taxon>
        <taxon>Boraginales</taxon>
        <taxon>Boraginaceae</taxon>
        <taxon>Boraginoideae</taxon>
        <taxon>Lithospermeae</taxon>
        <taxon>Lithospermum</taxon>
    </lineage>
</organism>
<evidence type="ECO:0000256" key="10">
    <source>
        <dbReference type="RuleBase" id="RU321113"/>
    </source>
</evidence>
<sequence length="819" mass="90769">MYSVNIKYEEDSNDHQPSPAVGRGQGSANESRREGKGEYSPIVDGKTTFTAKLNWESVSTTLVLAYQSFGVVYGDLSTSPLYVYKSIFVGKLQDHRNPDAIFGAFSLIFWTLTLIPLLKYVIFVLSADDNGEGGTFALYSLLCRYAKFSLLPNQQAADEELSTYRSGPSRQSSVASPLRKFIEKHNKSRTILLLMVLFGASMVIGDGVITPAISVLSSLSGLEAAHKELTQGVINLIACIILVGLFALQHFGTRKVAFLFAPVVVIWLLTIFGIGLYNITYWNPKIVTALSPHYIIKFFKQTGKDGFISLGGVLLSITGTEAMFADIGHFTALPIRIAFSCIVYPCLVVQYMGQAAFLSKNIDYIPRSFYASIPEAVFWPVFAIATLASIVGSQAIITATFSLVKQCHALGCFPRVKVVHTSKNIYGQIYIPEINWILMVITLAIAVGFQDTTEIGNAYGLACMTVMFITTFLMALVIVFVWQRSTLLAAAFLLFGIIEGVYLSAALMKVPQGGWVSLVLAFVFFVIMFVWHYGTRKKYNFDLHNKVPLKWLLGLGPSLGIVRVPGIGLIYSELATGVPAIFSHFVTNLPAFHQVLVFVCVKSVPVPYVAPEERFLIGRVCPRPYRMYRCIVRYGYKDLERDKENFEDLLIQSIAEFIQMEAVEPQISGSEAGSNDGRMAVISTKNIHSSSFLIVSEEDYGMNNSLQNNKSLTLQSLRSAYEDEYPPVKRRQVRFRLAQSPGMDPAVTEELSVLLQAKEAGVAYIMGHSYVKARRSSSFLKKLVVDIGYSFLRKNCRGASVALNIPHISLIEVGMIYHV</sequence>
<dbReference type="InterPro" id="IPR053951">
    <property type="entry name" value="K_trans_N"/>
</dbReference>
<keyword evidence="6 10" id="KW-0630">Potassium</keyword>
<evidence type="ECO:0000256" key="5">
    <source>
        <dbReference type="ARBA" id="ARBA00022692"/>
    </source>
</evidence>
<feature type="transmembrane region" description="Helical" evidence="10">
    <location>
        <begin position="190"/>
        <end position="209"/>
    </location>
</feature>
<dbReference type="GO" id="GO:0015079">
    <property type="term" value="F:potassium ion transmembrane transporter activity"/>
    <property type="evidence" value="ECO:0007669"/>
    <property type="project" value="UniProtKB-UniRule"/>
</dbReference>
<dbReference type="InterPro" id="IPR053952">
    <property type="entry name" value="K_trans_C"/>
</dbReference>
<protein>
    <recommendedName>
        <fullName evidence="10">Potassium transporter</fullName>
    </recommendedName>
</protein>
<feature type="transmembrane region" description="Helical" evidence="10">
    <location>
        <begin position="256"/>
        <end position="277"/>
    </location>
</feature>
<evidence type="ECO:0000256" key="1">
    <source>
        <dbReference type="ARBA" id="ARBA00004651"/>
    </source>
</evidence>
<accession>A0AAV3QBP7</accession>
<dbReference type="PANTHER" id="PTHR30540:SF83">
    <property type="entry name" value="K+ POTASSIUM TRANSPORTER"/>
    <property type="match status" value="1"/>
</dbReference>
<evidence type="ECO:0000313" key="14">
    <source>
        <dbReference type="EMBL" id="GAA0161440.1"/>
    </source>
</evidence>
<gene>
    <name evidence="14" type="ORF">LIER_17753</name>
</gene>
<evidence type="ECO:0000256" key="7">
    <source>
        <dbReference type="ARBA" id="ARBA00022989"/>
    </source>
</evidence>
<dbReference type="Pfam" id="PF22776">
    <property type="entry name" value="K_trans_C"/>
    <property type="match status" value="1"/>
</dbReference>
<evidence type="ECO:0000259" key="13">
    <source>
        <dbReference type="Pfam" id="PF22776"/>
    </source>
</evidence>
<evidence type="ECO:0000313" key="15">
    <source>
        <dbReference type="Proteomes" id="UP001454036"/>
    </source>
</evidence>
<keyword evidence="3" id="KW-0813">Transport</keyword>
<feature type="transmembrane region" description="Helical" evidence="10">
    <location>
        <begin position="100"/>
        <end position="118"/>
    </location>
</feature>
<feature type="domain" description="K+ potassium transporter C-terminal" evidence="13">
    <location>
        <begin position="565"/>
        <end position="818"/>
    </location>
</feature>
<feature type="transmembrane region" description="Helical" evidence="10">
    <location>
        <begin position="459"/>
        <end position="480"/>
    </location>
</feature>
<evidence type="ECO:0000256" key="11">
    <source>
        <dbReference type="SAM" id="MobiDB-lite"/>
    </source>
</evidence>
<feature type="transmembrane region" description="Helical" evidence="10">
    <location>
        <begin position="425"/>
        <end position="447"/>
    </location>
</feature>
<feature type="domain" description="K+ potassium transporter integral membrane" evidence="12">
    <location>
        <begin position="64"/>
        <end position="552"/>
    </location>
</feature>
<keyword evidence="9 10" id="KW-0472">Membrane</keyword>
<feature type="region of interest" description="Disordered" evidence="11">
    <location>
        <begin position="1"/>
        <end position="39"/>
    </location>
</feature>
<feature type="transmembrane region" description="Helical" evidence="10">
    <location>
        <begin position="377"/>
        <end position="404"/>
    </location>
</feature>
<evidence type="ECO:0000256" key="3">
    <source>
        <dbReference type="ARBA" id="ARBA00022448"/>
    </source>
</evidence>
<comment type="caution">
    <text evidence="14">The sequence shown here is derived from an EMBL/GenBank/DDBJ whole genome shotgun (WGS) entry which is preliminary data.</text>
</comment>
<feature type="transmembrane region" description="Helical" evidence="10">
    <location>
        <begin position="514"/>
        <end position="531"/>
    </location>
</feature>
<evidence type="ECO:0000256" key="9">
    <source>
        <dbReference type="ARBA" id="ARBA00023136"/>
    </source>
</evidence>
<comment type="subcellular location">
    <subcellularLocation>
        <location evidence="1">Cell membrane</location>
        <topology evidence="1">Multi-pass membrane protein</topology>
    </subcellularLocation>
    <subcellularLocation>
        <location evidence="10">Membrane</location>
        <topology evidence="10">Multi-pass membrane protein</topology>
    </subcellularLocation>
</comment>
<comment type="caution">
    <text evidence="10">Lacks conserved residue(s) required for the propagation of feature annotation.</text>
</comment>
<feature type="transmembrane region" description="Helical" evidence="10">
    <location>
        <begin position="337"/>
        <end position="357"/>
    </location>
</feature>
<dbReference type="InterPro" id="IPR003855">
    <property type="entry name" value="K+_transporter"/>
</dbReference>
<evidence type="ECO:0000256" key="4">
    <source>
        <dbReference type="ARBA" id="ARBA00022538"/>
    </source>
</evidence>
<dbReference type="Proteomes" id="UP001454036">
    <property type="component" value="Unassembled WGS sequence"/>
</dbReference>
<evidence type="ECO:0000256" key="8">
    <source>
        <dbReference type="ARBA" id="ARBA00023065"/>
    </source>
</evidence>
<dbReference type="Pfam" id="PF02705">
    <property type="entry name" value="K_trans"/>
    <property type="match status" value="1"/>
</dbReference>
<comment type="similarity">
    <text evidence="2 10">Belongs to the HAK/KUP transporter (TC 2.A.72.3) family.</text>
</comment>
<dbReference type="EMBL" id="BAABME010004178">
    <property type="protein sequence ID" value="GAA0161440.1"/>
    <property type="molecule type" value="Genomic_DNA"/>
</dbReference>
<dbReference type="PANTHER" id="PTHR30540">
    <property type="entry name" value="OSMOTIC STRESS POTASSIUM TRANSPORTER"/>
    <property type="match status" value="1"/>
</dbReference>
<name>A0AAV3QBP7_LITER</name>
<keyword evidence="15" id="KW-1185">Reference proteome</keyword>
<keyword evidence="4 10" id="KW-0633">Potassium transport</keyword>
<comment type="function">
    <text evidence="10">Potassium transporter.</text>
</comment>
<feature type="transmembrane region" description="Helical" evidence="10">
    <location>
        <begin position="229"/>
        <end position="249"/>
    </location>
</feature>
<reference evidence="14 15" key="1">
    <citation type="submission" date="2024-01" db="EMBL/GenBank/DDBJ databases">
        <title>The complete chloroplast genome sequence of Lithospermum erythrorhizon: insights into the phylogenetic relationship among Boraginaceae species and the maternal lineages of purple gromwells.</title>
        <authorList>
            <person name="Okada T."/>
            <person name="Watanabe K."/>
        </authorList>
    </citation>
    <scope>NUCLEOTIDE SEQUENCE [LARGE SCALE GENOMIC DNA]</scope>
</reference>
<dbReference type="AlphaFoldDB" id="A0AAV3QBP7"/>
<evidence type="ECO:0000256" key="2">
    <source>
        <dbReference type="ARBA" id="ARBA00008440"/>
    </source>
</evidence>
<dbReference type="GO" id="GO:0005886">
    <property type="term" value="C:plasma membrane"/>
    <property type="evidence" value="ECO:0007669"/>
    <property type="project" value="UniProtKB-SubCell"/>
</dbReference>
<feature type="transmembrane region" description="Helical" evidence="10">
    <location>
        <begin position="487"/>
        <end position="508"/>
    </location>
</feature>
<keyword evidence="5 10" id="KW-0812">Transmembrane</keyword>